<feature type="domain" description="Reovirus core-spike protein lambda-2-like 7th" evidence="1">
    <location>
        <begin position="1123"/>
        <end position="1213"/>
    </location>
</feature>
<dbReference type="InterPro" id="IPR048601">
    <property type="entry name" value="Reovirus_L2_GTase"/>
</dbReference>
<dbReference type="Pfam" id="PF21066">
    <property type="entry name" value="Reovirus_L2_MT2"/>
    <property type="match status" value="1"/>
</dbReference>
<proteinExistence type="predicted"/>
<dbReference type="InterPro" id="IPR048598">
    <property type="entry name" value="Reovirus_L2_MT1"/>
</dbReference>
<organism evidence="6 7">
    <name type="scientific">Broome reovirus</name>
    <dbReference type="NCBI Taxonomy" id="667093"/>
    <lineage>
        <taxon>Viruses</taxon>
        <taxon>Riboviria</taxon>
        <taxon>Orthornavirae</taxon>
        <taxon>Duplornaviricota</taxon>
        <taxon>Resentoviricetes</taxon>
        <taxon>Reovirales</taxon>
        <taxon>Spinareoviridae</taxon>
        <taxon>Orthoreovirus</taxon>
        <taxon>Orthoreovirus broomense</taxon>
        <taxon>Broome orthoreovirus</taxon>
    </lineage>
</organism>
<evidence type="ECO:0000313" key="7">
    <source>
        <dbReference type="Proteomes" id="UP000201481"/>
    </source>
</evidence>
<dbReference type="InterPro" id="IPR029063">
    <property type="entry name" value="SAM-dependent_MTases_sf"/>
</dbReference>
<keyword evidence="7" id="KW-1185">Reference proteome</keyword>
<dbReference type="EMBL" id="GQ258978">
    <property type="protein sequence ID" value="ACU68601.1"/>
    <property type="molecule type" value="Genomic_RNA"/>
</dbReference>
<dbReference type="Pfam" id="PF21061">
    <property type="entry name" value="Reovirus_L2_7th"/>
    <property type="match status" value="1"/>
</dbReference>
<evidence type="ECO:0000259" key="4">
    <source>
        <dbReference type="Pfam" id="PF21065"/>
    </source>
</evidence>
<dbReference type="Pfam" id="PF21065">
    <property type="entry name" value="Reovirus_L2_MT1"/>
    <property type="match status" value="1"/>
</dbReference>
<reference evidence="6 7" key="1">
    <citation type="journal article" date="2010" name="Virology">
        <title>Broome virus, a new fusogenic Orthoreovirus species isolated from an Australian fruit bat.</title>
        <authorList>
            <person name="Thalmann C.M."/>
            <person name="Cummins D.M."/>
            <person name="Yu M."/>
            <person name="Lunt R."/>
            <person name="Pritchard L.I."/>
            <person name="Hansson E."/>
            <person name="Crameri S."/>
            <person name="Hyatt A."/>
            <person name="Wang L.F."/>
        </authorList>
    </citation>
    <scope>NUCLEOTIDE SEQUENCE [LARGE SCALE GENOMIC DNA]</scope>
</reference>
<dbReference type="RefSeq" id="YP_003717772.1">
    <property type="nucleotide sequence ID" value="NC_014237.1"/>
</dbReference>
<feature type="domain" description="Reovirus core-spike protein lambda-2-like GTase" evidence="2">
    <location>
        <begin position="144"/>
        <end position="384"/>
    </location>
</feature>
<dbReference type="Gene3D" id="3.40.50.10760">
    <property type="entry name" value="Reovirus core"/>
    <property type="match status" value="1"/>
</dbReference>
<dbReference type="InterPro" id="IPR048596">
    <property type="entry name" value="Reovirus_L2_N"/>
</dbReference>
<name>D6MM21_9REOV</name>
<sequence>MAQFYGIRFGNTLNCPTQYRESVSYTYAKYCDDLSCLETKLPWRPLRNTRTNVVVAVQLFRPLQGTISSAYINEWPSEYESWVTWIKDRLACLRDILLQRFNMIDYYDALVNPIVANLICGLYLHSEPIGEIIESLFLRQTVYQDLRDMSVNVPGFLTYHSDSVELNAGRKYYRFNSYVYDDFDPCLFTKDCSNYGRVFFYRNDNDLMSSNIDALANGVVLCHYDRPSYGSHAIIPNVGNGVPFCGIVMDSVVGVMFEAVCEQLRNNQLASLSQQFSRLDECYGFIRARMFESARDNVFIRLQQLGVLATNGFQLATRLDRYPTNKTIAELYQHLMFGSGDDFDVVVRPRVVYVFQDGPCVLDGLNDHYVRTTRRLGFNHGAITITDPVDGPIRVGIQYKHELVSKCDALSAMAEVSSSAIPIVFNDFWVGEPFTFSYVFSFLDLARDLHDIPNIPHEYFSLEHQYARDVFSKYRGLIDRSYYKDKAILRHVYSIKDPNDVLFMHDHMNVAYFGASGTHPAREPTILREWRDGKLDGVSPPIKVTQFGYDVTKGMIIDVSVPFRSSVYTYIYSDIDQVVDGGDDIDAATRVLFRCLDNMLGQLSHEGNITFKVNFPTTAVWRRLGQHYFPRFASFSIVKPMIANNIEIYVSCYGYETRRPRCDVRMGVHLFMASLYRRYAVFNRITDYLIPRGALESSASGSGVFEINIPSHRVSASIDFMERAIAGMYALNYGGTIRMAHRDYYGVELLSLSGVKNEFAERRLARLDMCPKGDLRAILHQTRLIHYKPAEYFHDAATLWIAYTAFSNYMIYSLGVRQDTNLVADMGAGPEARILSLIPSDMPCLLLDVRPFAESLIGWKYETQFIIFDYLHDRWDNLPPFDTVICTLSLGAACASAQITMIEGIERFLNLCVLHGVKHILLQINCNLDGSSMGVRNELRIDDVNHQYNFLKYDRVEPYTDRRQVEHAIDKLSHCAYAWYTAPLDFDWVHFIWKGLSAVSTVGLQGCIELSRYMPFVVIDNPSTRLRYNNQPVVGQTFEFDIHGVNFVDDVVWWHDGVEVARYSNDVVTTLVGPIACTRRGNDIHVVWDLHMSGLFHLTLTDDELRGRIGSVFVEPPDPAIIFQPPTHWDQTVNGTKMVLNINTWYKLEVFVYSGDTRRVVNPDKYDLIDVAGTGYEFIWVCDRSDAFHRFVVHDTQSEAIGQYVHLELSDLTTHQWDETQVSLISPPDRRRWQVESNGDVIATFNDGQIDVIPPNWVRQDISYSALDEFPTYMAPAGRYRLIRT</sequence>
<dbReference type="Proteomes" id="UP000201481">
    <property type="component" value="Genome"/>
</dbReference>
<dbReference type="Gene3D" id="3.55.60.10">
    <property type="entry name" value="Reovirus components"/>
    <property type="match status" value="1"/>
</dbReference>
<evidence type="ECO:0000259" key="3">
    <source>
        <dbReference type="Pfam" id="PF21064"/>
    </source>
</evidence>
<evidence type="ECO:0000313" key="6">
    <source>
        <dbReference type="EMBL" id="ACU68601.1"/>
    </source>
</evidence>
<protein>
    <submittedName>
        <fullName evidence="6">mRNA-capping enzyme</fullName>
    </submittedName>
</protein>
<dbReference type="Gene3D" id="3.40.50.150">
    <property type="entry name" value="Vaccinia Virus protein VP39"/>
    <property type="match status" value="1"/>
</dbReference>
<feature type="domain" description="Reovirus core-spike protein lambda-2-like N-terminal" evidence="3">
    <location>
        <begin position="2"/>
        <end position="137"/>
    </location>
</feature>
<dbReference type="KEGG" id="vg:9295431"/>
<feature type="domain" description="Reovirus core-spike protein lambda-2-like second methyltransferase" evidence="5">
    <location>
        <begin position="808"/>
        <end position="1020"/>
    </location>
</feature>
<accession>D6MM21</accession>
<evidence type="ECO:0000259" key="2">
    <source>
        <dbReference type="Pfam" id="PF21063"/>
    </source>
</evidence>
<dbReference type="Gene3D" id="3.90.1810.10">
    <property type="entry name" value="Reovirus components"/>
    <property type="match status" value="1"/>
</dbReference>
<dbReference type="GeneID" id="9295431"/>
<dbReference type="InterPro" id="IPR048597">
    <property type="entry name" value="Reovirus_L2_MT2"/>
</dbReference>
<evidence type="ECO:0000259" key="1">
    <source>
        <dbReference type="Pfam" id="PF21061"/>
    </source>
</evidence>
<evidence type="ECO:0000259" key="5">
    <source>
        <dbReference type="Pfam" id="PF21066"/>
    </source>
</evidence>
<dbReference type="Pfam" id="PF21064">
    <property type="entry name" value="Reovirus_L2_N"/>
    <property type="match status" value="1"/>
</dbReference>
<dbReference type="Pfam" id="PF21063">
    <property type="entry name" value="Reovirus_L2_GTase"/>
    <property type="match status" value="1"/>
</dbReference>
<dbReference type="InterPro" id="IPR048602">
    <property type="entry name" value="Reovirus_L2_7th"/>
</dbReference>
<feature type="domain" description="Reovirus core-spike protein lambda-2-like first methyltransferase" evidence="4">
    <location>
        <begin position="392"/>
        <end position="681"/>
    </location>
</feature>